<evidence type="ECO:0000313" key="2">
    <source>
        <dbReference type="EMBL" id="CAE7256117.1"/>
    </source>
</evidence>
<feature type="region of interest" description="Disordered" evidence="1">
    <location>
        <begin position="57"/>
        <end position="77"/>
    </location>
</feature>
<keyword evidence="3" id="KW-1185">Reference proteome</keyword>
<reference evidence="2" key="1">
    <citation type="submission" date="2021-02" db="EMBL/GenBank/DDBJ databases">
        <authorList>
            <person name="Dougan E. K."/>
            <person name="Rhodes N."/>
            <person name="Thang M."/>
            <person name="Chan C."/>
        </authorList>
    </citation>
    <scope>NUCLEOTIDE SEQUENCE</scope>
</reference>
<protein>
    <submittedName>
        <fullName evidence="2">Uncharacterized protein</fullName>
    </submittedName>
</protein>
<evidence type="ECO:0000256" key="1">
    <source>
        <dbReference type="SAM" id="MobiDB-lite"/>
    </source>
</evidence>
<feature type="region of interest" description="Disordered" evidence="1">
    <location>
        <begin position="110"/>
        <end position="133"/>
    </location>
</feature>
<proteinExistence type="predicted"/>
<name>A0A812M6D1_9DINO</name>
<organism evidence="2 3">
    <name type="scientific">Symbiodinium necroappetens</name>
    <dbReference type="NCBI Taxonomy" id="1628268"/>
    <lineage>
        <taxon>Eukaryota</taxon>
        <taxon>Sar</taxon>
        <taxon>Alveolata</taxon>
        <taxon>Dinophyceae</taxon>
        <taxon>Suessiales</taxon>
        <taxon>Symbiodiniaceae</taxon>
        <taxon>Symbiodinium</taxon>
    </lineage>
</organism>
<dbReference type="AlphaFoldDB" id="A0A812M6D1"/>
<gene>
    <name evidence="2" type="ORF">SNEC2469_LOCUS5607</name>
</gene>
<dbReference type="EMBL" id="CAJNJA010010311">
    <property type="protein sequence ID" value="CAE7256117.1"/>
    <property type="molecule type" value="Genomic_DNA"/>
</dbReference>
<dbReference type="Proteomes" id="UP000601435">
    <property type="component" value="Unassembled WGS sequence"/>
</dbReference>
<evidence type="ECO:0000313" key="3">
    <source>
        <dbReference type="Proteomes" id="UP000601435"/>
    </source>
</evidence>
<dbReference type="OrthoDB" id="410626at2759"/>
<accession>A0A812M6D1</accession>
<comment type="caution">
    <text evidence="2">The sequence shown here is derived from an EMBL/GenBank/DDBJ whole genome shotgun (WGS) entry which is preliminary data.</text>
</comment>
<feature type="compositionally biased region" description="Basic and acidic residues" evidence="1">
    <location>
        <begin position="59"/>
        <end position="74"/>
    </location>
</feature>
<feature type="compositionally biased region" description="Polar residues" evidence="1">
    <location>
        <begin position="113"/>
        <end position="126"/>
    </location>
</feature>
<sequence length="416" mass="45340">MRLSDSMSKSAEVWLPASTLVLEWQESISSMRREMMRAGLIDELIDEGMEEMAAASDPLRLHEPERESKHDAGRSGHRRLCAHGNLQAAGGGGSSPRSCDVGCSARPPAGGANSWSMAEQDPSSQRGPKARFPHSNEVLGLRPQQRAAAAAGYAGAKARFCLRFNSVDGFNTHASDMAVLLLMAAAIAAAGGALDLPSLAGQVQLLGFSGDQTNYNESAPHMRWTGHVGVRFQHAPQDTVFGFTPDTVLRQDMHALVSTLLEGNSFPGRVSNDFPDFDDAALSPFGVVFVFWDITGTCKEKDCGLSSVRKDMTDMSKSYAFPPEAPLKYRGTTYSACTTTWGETCFNCATYPKSVGLPIPEDTGMLPEYLEKMALLHGSFCRCYKSGRWHSKSDCWAERNRVLFNTCTFEQPVEDL</sequence>